<dbReference type="OrthoDB" id="377225at2759"/>
<evidence type="ECO:0000313" key="4">
    <source>
        <dbReference type="Proteomes" id="UP000019114"/>
    </source>
</evidence>
<gene>
    <name evidence="3" type="ORF">PFNF135_02801</name>
</gene>
<feature type="compositionally biased region" description="Basic and acidic residues" evidence="1">
    <location>
        <begin position="431"/>
        <end position="442"/>
    </location>
</feature>
<feature type="compositionally biased region" description="Basic and acidic residues" evidence="1">
    <location>
        <begin position="312"/>
        <end position="324"/>
    </location>
</feature>
<keyword evidence="2" id="KW-0812">Transmembrane</keyword>
<feature type="region of interest" description="Disordered" evidence="1">
    <location>
        <begin position="101"/>
        <end position="224"/>
    </location>
</feature>
<evidence type="ECO:0000313" key="3">
    <source>
        <dbReference type="EMBL" id="ETW42907.1"/>
    </source>
</evidence>
<feature type="compositionally biased region" description="Polar residues" evidence="1">
    <location>
        <begin position="327"/>
        <end position="344"/>
    </location>
</feature>
<evidence type="ECO:0008006" key="5">
    <source>
        <dbReference type="Google" id="ProtNLM"/>
    </source>
</evidence>
<feature type="compositionally biased region" description="Basic and acidic residues" evidence="1">
    <location>
        <begin position="101"/>
        <end position="113"/>
    </location>
</feature>
<accession>W4IHI8</accession>
<feature type="transmembrane region" description="Helical" evidence="2">
    <location>
        <begin position="37"/>
        <end position="54"/>
    </location>
</feature>
<keyword evidence="2" id="KW-1133">Transmembrane helix</keyword>
<name>W4IHI8_PLAFA</name>
<reference evidence="3 4" key="1">
    <citation type="submission" date="2013-02" db="EMBL/GenBank/DDBJ databases">
        <title>The Genome Annotation of Plasmodium falciparum NF135/5.C10.</title>
        <authorList>
            <consortium name="The Broad Institute Genome Sequencing Platform"/>
            <consortium name="The Broad Institute Genome Sequencing Center for Infectious Disease"/>
            <person name="Neafsey D."/>
            <person name="Hoffman S."/>
            <person name="Volkman S."/>
            <person name="Rosenthal P."/>
            <person name="Walker B."/>
            <person name="Young S.K."/>
            <person name="Zeng Q."/>
            <person name="Gargeya S."/>
            <person name="Fitzgerald M."/>
            <person name="Haas B."/>
            <person name="Abouelleil A."/>
            <person name="Allen A.W."/>
            <person name="Alvarado L."/>
            <person name="Arachchi H.M."/>
            <person name="Berlin A.M."/>
            <person name="Chapman S.B."/>
            <person name="Gainer-Dewar J."/>
            <person name="Goldberg J."/>
            <person name="Griggs A."/>
            <person name="Gujja S."/>
            <person name="Hansen M."/>
            <person name="Howarth C."/>
            <person name="Imamovic A."/>
            <person name="Ireland A."/>
            <person name="Larimer J."/>
            <person name="McCowan C."/>
            <person name="Murphy C."/>
            <person name="Pearson M."/>
            <person name="Poon T.W."/>
            <person name="Priest M."/>
            <person name="Roberts A."/>
            <person name="Saif S."/>
            <person name="Shea T."/>
            <person name="Sisk P."/>
            <person name="Sykes S."/>
            <person name="Wortman J."/>
            <person name="Nusbaum C."/>
            <person name="Birren B."/>
        </authorList>
    </citation>
    <scope>NUCLEOTIDE SEQUENCE [LARGE SCALE GENOMIC DNA]</scope>
    <source>
        <strain evidence="3 4">NF135/5.C10</strain>
    </source>
</reference>
<feature type="compositionally biased region" description="Basic and acidic residues" evidence="1">
    <location>
        <begin position="142"/>
        <end position="216"/>
    </location>
</feature>
<keyword evidence="2" id="KW-0472">Membrane</keyword>
<evidence type="ECO:0000256" key="2">
    <source>
        <dbReference type="SAM" id="Phobius"/>
    </source>
</evidence>
<feature type="compositionally biased region" description="Basic and acidic residues" evidence="1">
    <location>
        <begin position="371"/>
        <end position="382"/>
    </location>
</feature>
<dbReference type="AlphaFoldDB" id="W4IHI8"/>
<dbReference type="Proteomes" id="UP000019114">
    <property type="component" value="Unassembled WGS sequence"/>
</dbReference>
<feature type="region of interest" description="Disordered" evidence="1">
    <location>
        <begin position="299"/>
        <end position="449"/>
    </location>
</feature>
<proteinExistence type="predicted"/>
<evidence type="ECO:0000256" key="1">
    <source>
        <dbReference type="SAM" id="MobiDB-lite"/>
    </source>
</evidence>
<sequence length="449" mass="52994">MADYSSNEEETPKEEKKISKLEDMQSPFDYKRFFRKYTIFAPFILVYFTLMFFVNSTVQNGTMLLNSIKENANSKLPALLWNKIIGKGNDNEVNFEDKKMIEGNKSGNGEEHNKHKRRKVDNQEDDYDVDEYGNPKSGAPYKSEEEHAEQQNYYGEHHGDYEDKNEYHGKSNIENNKDFPEQGQKDEEKEKEAKKKAEEFEKRKQLHEEEKRKARETQQALHKKLQEQLQRLKEQEKKKVEHQKLIHKIKTQGDVDPAVQKVLNKYNQKEKDEEQQILKIRDLQVQLRHIQQRIQNALAKTENQSGELLTQAEKDALAKKESEAPKGSSTSDKNTTENQLNAEAQSEVKPQWQKDYWKSKNESQTETNNTWKKDSWKKKTEEQQNAEAQQEVKSPYEKYSYNKETKPQNDKYTLNKEVKPQNEKYTYNQKVKAENTESEKSLLESSVFN</sequence>
<organism evidence="3 4">
    <name type="scientific">Plasmodium falciparum NF135/5.C10</name>
    <dbReference type="NCBI Taxonomy" id="1036726"/>
    <lineage>
        <taxon>Eukaryota</taxon>
        <taxon>Sar</taxon>
        <taxon>Alveolata</taxon>
        <taxon>Apicomplexa</taxon>
        <taxon>Aconoidasida</taxon>
        <taxon>Haemosporida</taxon>
        <taxon>Plasmodiidae</taxon>
        <taxon>Plasmodium</taxon>
        <taxon>Plasmodium (Laverania)</taxon>
    </lineage>
</organism>
<protein>
    <recommendedName>
        <fullName evidence="5">Ring-exported protein 1</fullName>
    </recommendedName>
</protein>
<feature type="compositionally biased region" description="Basic and acidic residues" evidence="1">
    <location>
        <begin position="394"/>
        <end position="422"/>
    </location>
</feature>
<dbReference type="EMBL" id="KI926046">
    <property type="protein sequence ID" value="ETW42907.1"/>
    <property type="molecule type" value="Genomic_DNA"/>
</dbReference>
<reference evidence="3 4" key="2">
    <citation type="submission" date="2013-02" db="EMBL/GenBank/DDBJ databases">
        <title>The Genome Sequence of Plasmodium falciparum NF135/5.C10.</title>
        <authorList>
            <consortium name="The Broad Institute Genome Sequencing Platform"/>
            <consortium name="The Broad Institute Genome Sequencing Center for Infectious Disease"/>
            <person name="Neafsey D."/>
            <person name="Cheeseman I."/>
            <person name="Volkman S."/>
            <person name="Adams J."/>
            <person name="Walker B."/>
            <person name="Young S.K."/>
            <person name="Zeng Q."/>
            <person name="Gargeya S."/>
            <person name="Fitzgerald M."/>
            <person name="Haas B."/>
            <person name="Abouelleil A."/>
            <person name="Alvarado L."/>
            <person name="Arachchi H.M."/>
            <person name="Berlin A.M."/>
            <person name="Chapman S.B."/>
            <person name="Dewar J."/>
            <person name="Goldberg J."/>
            <person name="Griggs A."/>
            <person name="Gujja S."/>
            <person name="Hansen M."/>
            <person name="Howarth C."/>
            <person name="Imamovic A."/>
            <person name="Larimer J."/>
            <person name="McCowan C."/>
            <person name="Murphy C."/>
            <person name="Neiman D."/>
            <person name="Pearson M."/>
            <person name="Priest M."/>
            <person name="Roberts A."/>
            <person name="Saif S."/>
            <person name="Shea T."/>
            <person name="Sisk P."/>
            <person name="Sykes S."/>
            <person name="Wortman J."/>
            <person name="Nusbaum C."/>
            <person name="Birren B."/>
        </authorList>
    </citation>
    <scope>NUCLEOTIDE SEQUENCE [LARGE SCALE GENOMIC DNA]</scope>
    <source>
        <strain evidence="3 4">NF135/5.C10</strain>
    </source>
</reference>